<feature type="non-terminal residue" evidence="1">
    <location>
        <position position="12"/>
    </location>
</feature>
<organism evidence="1 2">
    <name type="scientific">Phytophthora fragariae</name>
    <dbReference type="NCBI Taxonomy" id="53985"/>
    <lineage>
        <taxon>Eukaryota</taxon>
        <taxon>Sar</taxon>
        <taxon>Stramenopiles</taxon>
        <taxon>Oomycota</taxon>
        <taxon>Peronosporomycetes</taxon>
        <taxon>Peronosporales</taxon>
        <taxon>Peronosporaceae</taxon>
        <taxon>Phytophthora</taxon>
    </lineage>
</organism>
<dbReference type="EMBL" id="QXGE01001837">
    <property type="protein sequence ID" value="KAE9287705.1"/>
    <property type="molecule type" value="Genomic_DNA"/>
</dbReference>
<dbReference type="Proteomes" id="UP000437068">
    <property type="component" value="Unassembled WGS sequence"/>
</dbReference>
<accession>A0A6A4CBK4</accession>
<reference evidence="1 2" key="1">
    <citation type="submission" date="2018-08" db="EMBL/GenBank/DDBJ databases">
        <title>Genomic investigation of the strawberry pathogen Phytophthora fragariae indicates pathogenicity is determined by transcriptional variation in three key races.</title>
        <authorList>
            <person name="Adams T.M."/>
            <person name="Armitage A.D."/>
            <person name="Sobczyk M.K."/>
            <person name="Bates H.J."/>
            <person name="Dunwell J.M."/>
            <person name="Nellist C.F."/>
            <person name="Harrison R.J."/>
        </authorList>
    </citation>
    <scope>NUCLEOTIDE SEQUENCE [LARGE SCALE GENOMIC DNA]</scope>
    <source>
        <strain evidence="1 2">A4</strain>
    </source>
</reference>
<evidence type="ECO:0000313" key="1">
    <source>
        <dbReference type="EMBL" id="KAE9287705.1"/>
    </source>
</evidence>
<evidence type="ECO:0000313" key="2">
    <source>
        <dbReference type="Proteomes" id="UP000437068"/>
    </source>
</evidence>
<sequence>MITIKSIEIRGG</sequence>
<gene>
    <name evidence="1" type="ORF">PF001_g20858</name>
</gene>
<protein>
    <submittedName>
        <fullName evidence="1">Uncharacterized protein</fullName>
    </submittedName>
</protein>
<proteinExistence type="predicted"/>
<comment type="caution">
    <text evidence="1">The sequence shown here is derived from an EMBL/GenBank/DDBJ whole genome shotgun (WGS) entry which is preliminary data.</text>
</comment>
<name>A0A6A4CBK4_9STRA</name>